<evidence type="ECO:0000256" key="2">
    <source>
        <dbReference type="ARBA" id="ARBA00022741"/>
    </source>
</evidence>
<feature type="binding site" evidence="5">
    <location>
        <position position="48"/>
    </location>
    <ligand>
        <name>ATP</name>
        <dbReference type="ChEBI" id="CHEBI:30616"/>
    </ligand>
</feature>
<dbReference type="PROSITE" id="PS50011">
    <property type="entry name" value="PROTEIN_KINASE_DOM"/>
    <property type="match status" value="1"/>
</dbReference>
<keyword evidence="2 5" id="KW-0547">Nucleotide-binding</keyword>
<dbReference type="GO" id="GO:0004674">
    <property type="term" value="F:protein serine/threonine kinase activity"/>
    <property type="evidence" value="ECO:0007669"/>
    <property type="project" value="UniProtKB-EC"/>
</dbReference>
<name>A0AA96LC64_9BACL</name>
<keyword evidence="1 7" id="KW-0808">Transferase</keyword>
<sequence length="543" mass="61141">MIIDKLPIQEGELLAGRYRIGERLGAGGMGAVFLAEDRKLPGKKWAVKASVRHSHNLKGFEEEARLLARLDHPFLPKIADFFPPDSHGFSYLIMDYVSGEDLLQKHQRGRLSERQIIRYASQLCDLFQYLHNLAPTPVIYRDLKPSNVMIDEQDNVRLIDFGIARCYSSGQSSDTIQLGTIGFAAPEQFENKQTDARTDLYTLGAMMYYLLTGAHPYDKEGWSGERESLLPAGRRLTAVVHRLLEKNPQDRYSSAFDLKVDLDRLLYQTEAGREGNAGSSGSIPRKLIAIGSLYPGAGSTYISLALCHTLRQLKVAHALVESTSVQPELYSLLYGDRYAPKDYKPLVTRVEEGTEGEHIPWRSGLTEWVPLHPDRSPAGWSKEKLYRLLHAVKTDITIVDLSTGWEHEEAVELCDRADLVVVVAGPHPGKLGSPSSRELAARLAEQRAEDKALVLAANRDQPFPRRREWLASLPWEPLIRIPEERGGTVLEWQWKGEGIPESYGPSAPWLPAMRPMLEKLLPKDRLERESHKGAGLFKWLSVR</sequence>
<evidence type="ECO:0000313" key="8">
    <source>
        <dbReference type="Proteomes" id="UP001305702"/>
    </source>
</evidence>
<dbReference type="PROSITE" id="PS00108">
    <property type="entry name" value="PROTEIN_KINASE_ST"/>
    <property type="match status" value="1"/>
</dbReference>
<reference evidence="7 8" key="1">
    <citation type="submission" date="2022-02" db="EMBL/GenBank/DDBJ databases">
        <title>Paenibacillus sp. MBLB1776 Whole Genome Shotgun Sequencing.</title>
        <authorList>
            <person name="Hwang C.Y."/>
            <person name="Cho E.-S."/>
            <person name="Seo M.-J."/>
        </authorList>
    </citation>
    <scope>NUCLEOTIDE SEQUENCE [LARGE SCALE GENOMIC DNA]</scope>
    <source>
        <strain evidence="7 8">MBLB1776</strain>
    </source>
</reference>
<dbReference type="InterPro" id="IPR011009">
    <property type="entry name" value="Kinase-like_dom_sf"/>
</dbReference>
<evidence type="ECO:0000256" key="3">
    <source>
        <dbReference type="ARBA" id="ARBA00022777"/>
    </source>
</evidence>
<keyword evidence="3 7" id="KW-0418">Kinase</keyword>
<dbReference type="AlphaFoldDB" id="A0AA96LC64"/>
<dbReference type="KEGG" id="paun:MJA45_15940"/>
<accession>A0AA96LC64</accession>
<protein>
    <submittedName>
        <fullName evidence="7">Serine/threonine-protein kinase</fullName>
        <ecNumber evidence="7">2.7.11.1</ecNumber>
    </submittedName>
</protein>
<organism evidence="7 8">
    <name type="scientific">Paenibacillus aurantius</name>
    <dbReference type="NCBI Taxonomy" id="2918900"/>
    <lineage>
        <taxon>Bacteria</taxon>
        <taxon>Bacillati</taxon>
        <taxon>Bacillota</taxon>
        <taxon>Bacilli</taxon>
        <taxon>Bacillales</taxon>
        <taxon>Paenibacillaceae</taxon>
        <taxon>Paenibacillus</taxon>
    </lineage>
</organism>
<dbReference type="SUPFAM" id="SSF56112">
    <property type="entry name" value="Protein kinase-like (PK-like)"/>
    <property type="match status" value="1"/>
</dbReference>
<dbReference type="InterPro" id="IPR017441">
    <property type="entry name" value="Protein_kinase_ATP_BS"/>
</dbReference>
<dbReference type="RefSeq" id="WP_315602905.1">
    <property type="nucleotide sequence ID" value="NZ_CP130318.1"/>
</dbReference>
<dbReference type="InterPro" id="IPR008271">
    <property type="entry name" value="Ser/Thr_kinase_AS"/>
</dbReference>
<dbReference type="GO" id="GO:0005524">
    <property type="term" value="F:ATP binding"/>
    <property type="evidence" value="ECO:0007669"/>
    <property type="project" value="UniProtKB-UniRule"/>
</dbReference>
<dbReference type="SMART" id="SM00220">
    <property type="entry name" value="S_TKc"/>
    <property type="match status" value="1"/>
</dbReference>
<dbReference type="Proteomes" id="UP001305702">
    <property type="component" value="Chromosome"/>
</dbReference>
<keyword evidence="4 5" id="KW-0067">ATP-binding</keyword>
<dbReference type="CDD" id="cd14014">
    <property type="entry name" value="STKc_PknB_like"/>
    <property type="match status" value="1"/>
</dbReference>
<dbReference type="Gene3D" id="3.30.200.20">
    <property type="entry name" value="Phosphorylase Kinase, domain 1"/>
    <property type="match status" value="1"/>
</dbReference>
<evidence type="ECO:0000256" key="5">
    <source>
        <dbReference type="PROSITE-ProRule" id="PRU10141"/>
    </source>
</evidence>
<evidence type="ECO:0000259" key="6">
    <source>
        <dbReference type="PROSITE" id="PS50011"/>
    </source>
</evidence>
<evidence type="ECO:0000256" key="4">
    <source>
        <dbReference type="ARBA" id="ARBA00022840"/>
    </source>
</evidence>
<dbReference type="Gene3D" id="1.10.510.10">
    <property type="entry name" value="Transferase(Phosphotransferase) domain 1"/>
    <property type="match status" value="1"/>
</dbReference>
<dbReference type="InterPro" id="IPR027417">
    <property type="entry name" value="P-loop_NTPase"/>
</dbReference>
<dbReference type="EMBL" id="CP130318">
    <property type="protein sequence ID" value="WNQ09137.1"/>
    <property type="molecule type" value="Genomic_DNA"/>
</dbReference>
<dbReference type="InterPro" id="IPR000719">
    <property type="entry name" value="Prot_kinase_dom"/>
</dbReference>
<feature type="domain" description="Protein kinase" evidence="6">
    <location>
        <begin position="18"/>
        <end position="266"/>
    </location>
</feature>
<gene>
    <name evidence="7" type="ORF">MJA45_15940</name>
</gene>
<dbReference type="PROSITE" id="PS00107">
    <property type="entry name" value="PROTEIN_KINASE_ATP"/>
    <property type="match status" value="1"/>
</dbReference>
<dbReference type="PANTHER" id="PTHR43289">
    <property type="entry name" value="MITOGEN-ACTIVATED PROTEIN KINASE KINASE KINASE 20-RELATED"/>
    <property type="match status" value="1"/>
</dbReference>
<dbReference type="SUPFAM" id="SSF52540">
    <property type="entry name" value="P-loop containing nucleoside triphosphate hydrolases"/>
    <property type="match status" value="1"/>
</dbReference>
<evidence type="ECO:0000256" key="1">
    <source>
        <dbReference type="ARBA" id="ARBA00022679"/>
    </source>
</evidence>
<keyword evidence="8" id="KW-1185">Reference proteome</keyword>
<dbReference type="EC" id="2.7.11.1" evidence="7"/>
<dbReference type="Pfam" id="PF00069">
    <property type="entry name" value="Pkinase"/>
    <property type="match status" value="1"/>
</dbReference>
<evidence type="ECO:0000313" key="7">
    <source>
        <dbReference type="EMBL" id="WNQ09137.1"/>
    </source>
</evidence>
<proteinExistence type="predicted"/>
<dbReference type="PANTHER" id="PTHR43289:SF34">
    <property type="entry name" value="SERINE_THREONINE-PROTEIN KINASE YBDM-RELATED"/>
    <property type="match status" value="1"/>
</dbReference>